<name>A0A975U3P8_9PROT</name>
<proteinExistence type="predicted"/>
<dbReference type="Proteomes" id="UP000694001">
    <property type="component" value="Chromosome"/>
</dbReference>
<reference evidence="1" key="1">
    <citation type="submission" date="2021-06" db="EMBL/GenBank/DDBJ databases">
        <title>Elioraea tepida, sp. nov., a moderately thermophilic aerobic anoxygenic phototrophic bacterium isolated from an alkaline siliceous hot spring mat community in Yellowstone National Park, WY, USA.</title>
        <authorList>
            <person name="Saini M.K."/>
            <person name="Yoshida S."/>
            <person name="Sebastian A."/>
            <person name="Hirose S."/>
            <person name="Hara E."/>
            <person name="Tamaki H."/>
            <person name="Soulier N.T."/>
            <person name="Albert I."/>
            <person name="Hanada S."/>
            <person name="Bryant D.A."/>
            <person name="Tank M."/>
        </authorList>
    </citation>
    <scope>NUCLEOTIDE SEQUENCE</scope>
    <source>
        <strain evidence="1">MS-P2</strain>
    </source>
</reference>
<dbReference type="KEGG" id="elio:KO353_04000"/>
<protein>
    <submittedName>
        <fullName evidence="1">Uncharacterized protein</fullName>
    </submittedName>
</protein>
<dbReference type="AlphaFoldDB" id="A0A975U3P8"/>
<accession>A0A975U3P8</accession>
<gene>
    <name evidence="1" type="ORF">KO353_04000</name>
</gene>
<keyword evidence="2" id="KW-1185">Reference proteome</keyword>
<sequence>METPESGEGGAAAITAALGRLADALALARVLVQSGLAVDLSGLDREVGDLCAEAVALPRAEGREMATPLADLLAQIDDLERAMERYPPLR</sequence>
<evidence type="ECO:0000313" key="1">
    <source>
        <dbReference type="EMBL" id="QXM25407.1"/>
    </source>
</evidence>
<dbReference type="EMBL" id="CP076448">
    <property type="protein sequence ID" value="QXM25407.1"/>
    <property type="molecule type" value="Genomic_DNA"/>
</dbReference>
<evidence type="ECO:0000313" key="2">
    <source>
        <dbReference type="Proteomes" id="UP000694001"/>
    </source>
</evidence>
<organism evidence="1 2">
    <name type="scientific">Elioraea tepida</name>
    <dbReference type="NCBI Taxonomy" id="2843330"/>
    <lineage>
        <taxon>Bacteria</taxon>
        <taxon>Pseudomonadati</taxon>
        <taxon>Pseudomonadota</taxon>
        <taxon>Alphaproteobacteria</taxon>
        <taxon>Acetobacterales</taxon>
        <taxon>Elioraeaceae</taxon>
        <taxon>Elioraea</taxon>
    </lineage>
</organism>
<dbReference type="RefSeq" id="WP_218286463.1">
    <property type="nucleotide sequence ID" value="NZ_CP076448.1"/>
</dbReference>